<sequence length="206" mass="23998">MGNETHPIISVYGNAELRDFPIILVVGREPNTSSKFVNTVGNYDFDKAPRCGFWNISYGIIGEIIKETWNCKKLKDKFRKQGNSFIAYTDLSPEPIEDLVPGNLKNKKRKDINLVHYEKHISNILSHENLINRVELIIFSGLDKNNVQFEALDILKKALIDKNKIFIEVPFFYGSNKNKIKMKINNEYDNEKEIIRDIYQKWENSL</sequence>
<protein>
    <recommendedName>
        <fullName evidence="3">Uracil-DNA glycosylase-like domain-containing protein</fullName>
    </recommendedName>
</protein>
<proteinExistence type="predicted"/>
<dbReference type="EMBL" id="LRDH01000028">
    <property type="protein sequence ID" value="PPV17337.1"/>
    <property type="molecule type" value="Genomic_DNA"/>
</dbReference>
<evidence type="ECO:0000313" key="1">
    <source>
        <dbReference type="EMBL" id="PPV17337.1"/>
    </source>
</evidence>
<gene>
    <name evidence="1" type="ORF">AWN73_20665</name>
</gene>
<comment type="caution">
    <text evidence="1">The sequence shown here is derived from an EMBL/GenBank/DDBJ whole genome shotgun (WGS) entry which is preliminary data.</text>
</comment>
<accession>A0A0A6PUC3</accession>
<evidence type="ECO:0008006" key="3">
    <source>
        <dbReference type="Google" id="ProtNLM"/>
    </source>
</evidence>
<evidence type="ECO:0000313" key="2">
    <source>
        <dbReference type="Proteomes" id="UP000238081"/>
    </source>
</evidence>
<dbReference type="AlphaFoldDB" id="A0A0A6PUC3"/>
<organism evidence="1 2">
    <name type="scientific">Clostridium butyricum</name>
    <dbReference type="NCBI Taxonomy" id="1492"/>
    <lineage>
        <taxon>Bacteria</taxon>
        <taxon>Bacillati</taxon>
        <taxon>Bacillota</taxon>
        <taxon>Clostridia</taxon>
        <taxon>Eubacteriales</taxon>
        <taxon>Clostridiaceae</taxon>
        <taxon>Clostridium</taxon>
    </lineage>
</organism>
<reference evidence="1 2" key="1">
    <citation type="submission" date="2016-01" db="EMBL/GenBank/DDBJ databases">
        <title>Characterization of the Clostridium difficile lineages that are prevalent in Hong Kong and China.</title>
        <authorList>
            <person name="Kwok J.S.-L."/>
            <person name="Lam W.-Y."/>
            <person name="Ip M."/>
            <person name="Chan T.-F."/>
            <person name="Hawkey P.M."/>
            <person name="Tsui S.K.-W."/>
        </authorList>
    </citation>
    <scope>NUCLEOTIDE SEQUENCE [LARGE SCALE GENOMIC DNA]</scope>
    <source>
        <strain evidence="1 2">300064</strain>
    </source>
</reference>
<dbReference type="Proteomes" id="UP000238081">
    <property type="component" value="Unassembled WGS sequence"/>
</dbReference>
<name>A0A0A6PUC3_CLOBU</name>
<dbReference type="RefSeq" id="WP_043664057.1">
    <property type="nucleotide sequence ID" value="NZ_JSEG01000010.1"/>
</dbReference>